<evidence type="ECO:0000313" key="12">
    <source>
        <dbReference type="Proteomes" id="UP000249451"/>
    </source>
</evidence>
<dbReference type="GO" id="GO:0051484">
    <property type="term" value="P:isopentenyl diphosphate biosynthetic process, methylerythritol 4-phosphate pathway involved in terpenoid biosynthetic process"/>
    <property type="evidence" value="ECO:0007669"/>
    <property type="project" value="TreeGrafter"/>
</dbReference>
<dbReference type="InterPro" id="IPR013644">
    <property type="entry name" value="DXP_reductoisomerase_C"/>
</dbReference>
<gene>
    <name evidence="11" type="ORF">DI609_10975</name>
</gene>
<name>A0A2W5CTM7_9CORY</name>
<proteinExistence type="inferred from homology"/>
<comment type="pathway">
    <text evidence="3">Isoprenoid biosynthesis; isopentenyl diphosphate biosynthesis via DXP pathway; isopentenyl diphosphate from 1-deoxy-D-xylulose 5-phosphate: step 1/6.</text>
</comment>
<accession>A0A2W5CTM7</accession>
<dbReference type="SUPFAM" id="SSF55347">
    <property type="entry name" value="Glyceraldehyde-3-phosphate dehydrogenase-like, C-terminal domain"/>
    <property type="match status" value="1"/>
</dbReference>
<dbReference type="SUPFAM" id="SSF69055">
    <property type="entry name" value="1-deoxy-D-xylulose-5-phosphate reductoisomerase, C-terminal domain"/>
    <property type="match status" value="1"/>
</dbReference>
<evidence type="ECO:0000256" key="2">
    <source>
        <dbReference type="ARBA" id="ARBA00001946"/>
    </source>
</evidence>
<dbReference type="AlphaFoldDB" id="A0A2W5CTM7"/>
<dbReference type="GO" id="GO:0030145">
    <property type="term" value="F:manganese ion binding"/>
    <property type="evidence" value="ECO:0007669"/>
    <property type="project" value="TreeGrafter"/>
</dbReference>
<dbReference type="GO" id="GO:0016853">
    <property type="term" value="F:isomerase activity"/>
    <property type="evidence" value="ECO:0007669"/>
    <property type="project" value="UniProtKB-KW"/>
</dbReference>
<feature type="domain" description="DXP reductoisomerase C-terminal" evidence="10">
    <location>
        <begin position="72"/>
        <end position="188"/>
    </location>
</feature>
<evidence type="ECO:0000256" key="5">
    <source>
        <dbReference type="ARBA" id="ARBA00012366"/>
    </source>
</evidence>
<keyword evidence="6" id="KW-0479">Metal-binding</keyword>
<evidence type="ECO:0000256" key="8">
    <source>
        <dbReference type="ARBA" id="ARBA00048543"/>
    </source>
</evidence>
<comment type="similarity">
    <text evidence="4">Belongs to the DXR family.</text>
</comment>
<dbReference type="PANTHER" id="PTHR30525">
    <property type="entry name" value="1-DEOXY-D-XYLULOSE 5-PHOSPHATE REDUCTOISOMERASE"/>
    <property type="match status" value="1"/>
</dbReference>
<keyword evidence="7" id="KW-0560">Oxidoreductase</keyword>
<evidence type="ECO:0000259" key="9">
    <source>
        <dbReference type="Pfam" id="PF08436"/>
    </source>
</evidence>
<comment type="catalytic activity">
    <reaction evidence="8">
        <text>2-C-methyl-D-erythritol 4-phosphate + NADP(+) = 1-deoxy-D-xylulose 5-phosphate + NADPH + H(+)</text>
        <dbReference type="Rhea" id="RHEA:13717"/>
        <dbReference type="ChEBI" id="CHEBI:15378"/>
        <dbReference type="ChEBI" id="CHEBI:57783"/>
        <dbReference type="ChEBI" id="CHEBI:57792"/>
        <dbReference type="ChEBI" id="CHEBI:58262"/>
        <dbReference type="ChEBI" id="CHEBI:58349"/>
        <dbReference type="EC" id="1.1.1.267"/>
    </reaction>
    <physiologicalReaction direction="right-to-left" evidence="8">
        <dbReference type="Rhea" id="RHEA:13719"/>
    </physiologicalReaction>
</comment>
<comment type="cofactor">
    <cofactor evidence="2">
        <name>Mg(2+)</name>
        <dbReference type="ChEBI" id="CHEBI:18420"/>
    </cofactor>
</comment>
<dbReference type="EMBL" id="QFNY01000299">
    <property type="protein sequence ID" value="PZO98331.1"/>
    <property type="molecule type" value="Genomic_DNA"/>
</dbReference>
<organism evidence="11 12">
    <name type="scientific">Corynebacterium urealyticum</name>
    <dbReference type="NCBI Taxonomy" id="43771"/>
    <lineage>
        <taxon>Bacteria</taxon>
        <taxon>Bacillati</taxon>
        <taxon>Actinomycetota</taxon>
        <taxon>Actinomycetes</taxon>
        <taxon>Mycobacteriales</taxon>
        <taxon>Corynebacteriaceae</taxon>
        <taxon>Corynebacterium</taxon>
    </lineage>
</organism>
<sequence length="200" mass="21503">VSPLQAASHPTWSMGQMNTLNSATMVNKGLELIEACLLFDMPSDRVEVTVHPQSIVHSMVTFRDGSTIAQASPPSMKLPISLALGWPNRVAGVGKPLDFTQAATWEFEPLDDEVFPAVELAREAAKAGGVMPAIYNAANEEAAIEFLNANMAFPRIVDTVDAVMSASGAASTPTCLEDVLEAEREARALAHERMRPWLLG</sequence>
<dbReference type="InterPro" id="IPR036169">
    <property type="entry name" value="DXPR_C_sf"/>
</dbReference>
<dbReference type="Proteomes" id="UP000249451">
    <property type="component" value="Unassembled WGS sequence"/>
</dbReference>
<keyword evidence="11" id="KW-0413">Isomerase</keyword>
<protein>
    <recommendedName>
        <fullName evidence="5">1-deoxy-D-xylulose-5-phosphate reductoisomerase</fullName>
        <ecNumber evidence="5">1.1.1.267</ecNumber>
    </recommendedName>
</protein>
<evidence type="ECO:0000256" key="4">
    <source>
        <dbReference type="ARBA" id="ARBA00006825"/>
    </source>
</evidence>
<evidence type="ECO:0000256" key="6">
    <source>
        <dbReference type="ARBA" id="ARBA00022723"/>
    </source>
</evidence>
<evidence type="ECO:0000256" key="3">
    <source>
        <dbReference type="ARBA" id="ARBA00005094"/>
    </source>
</evidence>
<feature type="non-terminal residue" evidence="11">
    <location>
        <position position="1"/>
    </location>
</feature>
<dbReference type="Pfam" id="PF13288">
    <property type="entry name" value="DXPR_C"/>
    <property type="match status" value="1"/>
</dbReference>
<dbReference type="UniPathway" id="UPA00056">
    <property type="reaction ID" value="UER00092"/>
</dbReference>
<feature type="domain" description="1-deoxy-D-xylulose 5-phosphate reductoisomerase C-terminal" evidence="9">
    <location>
        <begin position="2"/>
        <end position="39"/>
    </location>
</feature>
<dbReference type="InterPro" id="IPR003821">
    <property type="entry name" value="DXP_reductoisomerase"/>
</dbReference>
<evidence type="ECO:0000256" key="1">
    <source>
        <dbReference type="ARBA" id="ARBA00001936"/>
    </source>
</evidence>
<dbReference type="Gene3D" id="1.10.1740.10">
    <property type="match status" value="1"/>
</dbReference>
<dbReference type="GO" id="GO:0070402">
    <property type="term" value="F:NADPH binding"/>
    <property type="evidence" value="ECO:0007669"/>
    <property type="project" value="TreeGrafter"/>
</dbReference>
<dbReference type="InterPro" id="IPR026877">
    <property type="entry name" value="DXPR_C"/>
</dbReference>
<evidence type="ECO:0000259" key="10">
    <source>
        <dbReference type="Pfam" id="PF13288"/>
    </source>
</evidence>
<reference evidence="11 12" key="1">
    <citation type="submission" date="2017-11" db="EMBL/GenBank/DDBJ databases">
        <title>Infants hospitalized years apart are colonized by the same room-sourced microbial strains.</title>
        <authorList>
            <person name="Brooks B."/>
            <person name="Olm M.R."/>
            <person name="Firek B.A."/>
            <person name="Baker R."/>
            <person name="Thomas B.C."/>
            <person name="Morowitz M.J."/>
            <person name="Banfield J.F."/>
        </authorList>
    </citation>
    <scope>NUCLEOTIDE SEQUENCE [LARGE SCALE GENOMIC DNA]</scope>
    <source>
        <strain evidence="11">S2_012_000_R3_87</strain>
    </source>
</reference>
<dbReference type="EC" id="1.1.1.267" evidence="5"/>
<dbReference type="Pfam" id="PF08436">
    <property type="entry name" value="DXP_redisom_C"/>
    <property type="match status" value="1"/>
</dbReference>
<comment type="cofactor">
    <cofactor evidence="1">
        <name>Mn(2+)</name>
        <dbReference type="ChEBI" id="CHEBI:29035"/>
    </cofactor>
</comment>
<dbReference type="GO" id="GO:0030604">
    <property type="term" value="F:1-deoxy-D-xylulose-5-phosphate reductoisomerase activity"/>
    <property type="evidence" value="ECO:0007669"/>
    <property type="project" value="UniProtKB-EC"/>
</dbReference>
<evidence type="ECO:0000313" key="11">
    <source>
        <dbReference type="EMBL" id="PZO98331.1"/>
    </source>
</evidence>
<comment type="caution">
    <text evidence="11">The sequence shown here is derived from an EMBL/GenBank/DDBJ whole genome shotgun (WGS) entry which is preliminary data.</text>
</comment>
<dbReference type="PANTHER" id="PTHR30525:SF0">
    <property type="entry name" value="1-DEOXY-D-XYLULOSE 5-PHOSPHATE REDUCTOISOMERASE, CHLOROPLASTIC"/>
    <property type="match status" value="1"/>
</dbReference>
<evidence type="ECO:0000256" key="7">
    <source>
        <dbReference type="ARBA" id="ARBA00023002"/>
    </source>
</evidence>